<reference evidence="1 2" key="1">
    <citation type="submission" date="2019-03" db="EMBL/GenBank/DDBJ databases">
        <title>Draft genome sequences of novel Actinobacteria.</title>
        <authorList>
            <person name="Sahin N."/>
            <person name="Ay H."/>
            <person name="Saygin H."/>
        </authorList>
    </citation>
    <scope>NUCLEOTIDE SEQUENCE [LARGE SCALE GENOMIC DNA]</scope>
    <source>
        <strain evidence="1 2">5K138</strain>
    </source>
</reference>
<dbReference type="Proteomes" id="UP000294739">
    <property type="component" value="Unassembled WGS sequence"/>
</dbReference>
<dbReference type="Gene3D" id="3.40.190.10">
    <property type="entry name" value="Periplasmic binding protein-like II"/>
    <property type="match status" value="1"/>
</dbReference>
<dbReference type="EMBL" id="SMKZ01000047">
    <property type="protein sequence ID" value="TDE00694.1"/>
    <property type="molecule type" value="Genomic_DNA"/>
</dbReference>
<name>A0A4R5CQK4_9ACTN</name>
<evidence type="ECO:0000313" key="1">
    <source>
        <dbReference type="EMBL" id="TDE00694.1"/>
    </source>
</evidence>
<dbReference type="SUPFAM" id="SSF53850">
    <property type="entry name" value="Periplasmic binding protein-like II"/>
    <property type="match status" value="1"/>
</dbReference>
<dbReference type="InParanoid" id="A0A4R5CQK4"/>
<dbReference type="OrthoDB" id="3805543at2"/>
<evidence type="ECO:0008006" key="3">
    <source>
        <dbReference type="Google" id="ProtNLM"/>
    </source>
</evidence>
<dbReference type="RefSeq" id="WP_131899634.1">
    <property type="nucleotide sequence ID" value="NZ_SMKZ01000047.1"/>
</dbReference>
<protein>
    <recommendedName>
        <fullName evidence="3">ABC transporter substrate-binding protein</fullName>
    </recommendedName>
</protein>
<organism evidence="1 2">
    <name type="scientific">Jiangella asiatica</name>
    <dbReference type="NCBI Taxonomy" id="2530372"/>
    <lineage>
        <taxon>Bacteria</taxon>
        <taxon>Bacillati</taxon>
        <taxon>Actinomycetota</taxon>
        <taxon>Actinomycetes</taxon>
        <taxon>Jiangellales</taxon>
        <taxon>Jiangellaceae</taxon>
        <taxon>Jiangella</taxon>
    </lineage>
</organism>
<keyword evidence="2" id="KW-1185">Reference proteome</keyword>
<proteinExistence type="predicted"/>
<evidence type="ECO:0000313" key="2">
    <source>
        <dbReference type="Proteomes" id="UP000294739"/>
    </source>
</evidence>
<dbReference type="AlphaFoldDB" id="A0A4R5CQK4"/>
<accession>A0A4R5CQK4</accession>
<comment type="caution">
    <text evidence="1">The sequence shown here is derived from an EMBL/GenBank/DDBJ whole genome shotgun (WGS) entry which is preliminary data.</text>
</comment>
<gene>
    <name evidence="1" type="ORF">E1269_24865</name>
</gene>
<sequence length="341" mass="38157">MRLSFGSGLNVHTEALVDGTVTPQGIELVPTVAHPSELFWRQLRYGEFDVCEMSLSSLFIAHARGSDLVALPVFPSRRFFHTELDVHVDAGVTEPHLLAGKRIGVGEYQQTAALWLRAVLEHDFGVSQYDVEWYMERGVEHSHGGATGFTPPDGISFHRVPPEKSLASMLLDRELDAAFVRPNRRTAATNFIERSQRQRGGDWSKVAPAFGDGVAEGARFFAAHGYIPINHAYVVRADLLRRHPWVAHNLCAAFLEAKLAGQRRTFERIPLNLVFRWEYLERTRAAVGEDPFPYGLGANRPVLESMVRFSHEQGLIPEVFPVDDLFAESTRLWSAGGQGTR</sequence>